<evidence type="ECO:0000313" key="2">
    <source>
        <dbReference type="EMBL" id="WET64380.1"/>
    </source>
</evidence>
<name>A0AAJ1HL45_PARDI</name>
<dbReference type="Proteomes" id="UP001211522">
    <property type="component" value="Unassembled WGS sequence"/>
</dbReference>
<protein>
    <submittedName>
        <fullName evidence="1">Integrase</fullName>
    </submittedName>
</protein>
<evidence type="ECO:0000313" key="1">
    <source>
        <dbReference type="EMBL" id="MDB9138540.1"/>
    </source>
</evidence>
<dbReference type="EMBL" id="JAQMPX010000062">
    <property type="protein sequence ID" value="MDB9138540.1"/>
    <property type="molecule type" value="Genomic_DNA"/>
</dbReference>
<reference evidence="2" key="2">
    <citation type="submission" date="2023-03" db="EMBL/GenBank/DDBJ databases">
        <title>Parabacteroides distasonis, a bacteria resistant against UC.</title>
        <authorList>
            <person name="Dai W."/>
        </authorList>
    </citation>
    <scope>NUCLEOTIDE SEQUENCE</scope>
    <source>
        <strain evidence="2">F1-28</strain>
    </source>
</reference>
<organism evidence="1 3">
    <name type="scientific">Parabacteroides distasonis</name>
    <dbReference type="NCBI Taxonomy" id="823"/>
    <lineage>
        <taxon>Bacteria</taxon>
        <taxon>Pseudomonadati</taxon>
        <taxon>Bacteroidota</taxon>
        <taxon>Bacteroidia</taxon>
        <taxon>Bacteroidales</taxon>
        <taxon>Tannerellaceae</taxon>
        <taxon>Parabacteroides</taxon>
    </lineage>
</organism>
<evidence type="ECO:0000313" key="3">
    <source>
        <dbReference type="Proteomes" id="UP001211522"/>
    </source>
</evidence>
<dbReference type="Proteomes" id="UP001221009">
    <property type="component" value="Chromosome"/>
</dbReference>
<dbReference type="EMBL" id="CP120353">
    <property type="protein sequence ID" value="WET64380.1"/>
    <property type="molecule type" value="Genomic_DNA"/>
</dbReference>
<accession>A0AAJ1HL45</accession>
<proteinExistence type="predicted"/>
<reference evidence="1" key="1">
    <citation type="submission" date="2023-01" db="EMBL/GenBank/DDBJ databases">
        <title>Human gut microbiome strain richness.</title>
        <authorList>
            <person name="Chen-Liaw A."/>
        </authorList>
    </citation>
    <scope>NUCLEOTIDE SEQUENCE</scope>
    <source>
        <strain evidence="1">D35st1_E5_D35t1_190705</strain>
    </source>
</reference>
<dbReference type="AlphaFoldDB" id="A0AAJ1HL45"/>
<sequence>MDIGRSQIYVNGSKEKNGFVPIMGRVAINGTMVRFSSVASELFVFMVKTPIWGMIIPS</sequence>
<gene>
    <name evidence="2" type="ORF">P2T59_22320</name>
    <name evidence="1" type="ORF">PN612_08460</name>
</gene>